<dbReference type="GO" id="GO:0005506">
    <property type="term" value="F:iron ion binding"/>
    <property type="evidence" value="ECO:0007669"/>
    <property type="project" value="InterPro"/>
</dbReference>
<dbReference type="GO" id="GO:0051537">
    <property type="term" value="F:2 iron, 2 sulfur cluster binding"/>
    <property type="evidence" value="ECO:0007669"/>
    <property type="project" value="UniProtKB-KW"/>
</dbReference>
<dbReference type="Pfam" id="PF00355">
    <property type="entry name" value="Rieske"/>
    <property type="match status" value="1"/>
</dbReference>
<evidence type="ECO:0000313" key="8">
    <source>
        <dbReference type="EMBL" id="RED13359.1"/>
    </source>
</evidence>
<dbReference type="PANTHER" id="PTHR43756">
    <property type="entry name" value="CHOLINE MONOOXYGENASE, CHLOROPLASTIC"/>
    <property type="match status" value="1"/>
</dbReference>
<evidence type="ECO:0000256" key="3">
    <source>
        <dbReference type="ARBA" id="ARBA00022723"/>
    </source>
</evidence>
<comment type="caution">
    <text evidence="8">The sequence shown here is derived from an EMBL/GenBank/DDBJ whole genome shotgun (WGS) entry which is preliminary data.</text>
</comment>
<keyword evidence="9" id="KW-1185">Reference proteome</keyword>
<reference evidence="8 9" key="1">
    <citation type="submission" date="2018-07" db="EMBL/GenBank/DDBJ databases">
        <title>Genomic Encyclopedia of Type Strains, Phase IV (KMG-IV): sequencing the most valuable type-strain genomes for metagenomic binning, comparative biology and taxonomic classification.</title>
        <authorList>
            <person name="Goeker M."/>
        </authorList>
    </citation>
    <scope>NUCLEOTIDE SEQUENCE [LARGE SCALE GENOMIC DNA]</scope>
    <source>
        <strain evidence="8 9">DSM 26725</strain>
    </source>
</reference>
<keyword evidence="8" id="KW-0223">Dioxygenase</keyword>
<dbReference type="PROSITE" id="PS51296">
    <property type="entry name" value="RIESKE"/>
    <property type="match status" value="1"/>
</dbReference>
<dbReference type="SUPFAM" id="SSF50022">
    <property type="entry name" value="ISP domain"/>
    <property type="match status" value="1"/>
</dbReference>
<dbReference type="GO" id="GO:0051213">
    <property type="term" value="F:dioxygenase activity"/>
    <property type="evidence" value="ECO:0007669"/>
    <property type="project" value="UniProtKB-KW"/>
</dbReference>
<dbReference type="Proteomes" id="UP000256310">
    <property type="component" value="Unassembled WGS sequence"/>
</dbReference>
<dbReference type="PANTHER" id="PTHR43756:SF5">
    <property type="entry name" value="CHOLINE MONOOXYGENASE, CHLOROPLASTIC"/>
    <property type="match status" value="1"/>
</dbReference>
<dbReference type="InterPro" id="IPR015879">
    <property type="entry name" value="Ring_hydroxy_dOase_asu_C_dom"/>
</dbReference>
<dbReference type="Pfam" id="PF00848">
    <property type="entry name" value="Ring_hydroxyl_A"/>
    <property type="match status" value="1"/>
</dbReference>
<dbReference type="SUPFAM" id="SSF55961">
    <property type="entry name" value="Bet v1-like"/>
    <property type="match status" value="1"/>
</dbReference>
<dbReference type="RefSeq" id="WP_211306469.1">
    <property type="nucleotide sequence ID" value="NZ_QRDP01000005.1"/>
</dbReference>
<dbReference type="AlphaFoldDB" id="A0A3D9F8R7"/>
<evidence type="ECO:0000256" key="1">
    <source>
        <dbReference type="ARBA" id="ARBA00001962"/>
    </source>
</evidence>
<dbReference type="InterPro" id="IPR001663">
    <property type="entry name" value="Rng_hydr_dOase-A"/>
</dbReference>
<evidence type="ECO:0000259" key="7">
    <source>
        <dbReference type="PROSITE" id="PS51296"/>
    </source>
</evidence>
<gene>
    <name evidence="8" type="ORF">DFR46_2896</name>
</gene>
<comment type="cofactor">
    <cofactor evidence="1">
        <name>Fe cation</name>
        <dbReference type="ChEBI" id="CHEBI:24875"/>
    </cofactor>
</comment>
<keyword evidence="6" id="KW-0411">Iron-sulfur</keyword>
<feature type="domain" description="Rieske" evidence="7">
    <location>
        <begin position="43"/>
        <end position="157"/>
    </location>
</feature>
<evidence type="ECO:0000256" key="6">
    <source>
        <dbReference type="ARBA" id="ARBA00023014"/>
    </source>
</evidence>
<keyword evidence="4" id="KW-0560">Oxidoreductase</keyword>
<keyword evidence="2" id="KW-0001">2Fe-2S</keyword>
<dbReference type="Gene3D" id="3.90.380.10">
    <property type="entry name" value="Naphthalene 1,2-dioxygenase Alpha Subunit, Chain A, domain 1"/>
    <property type="match status" value="1"/>
</dbReference>
<name>A0A3D9F8R7_9SPHN</name>
<sequence length="421" mass="47788">MGIEMTSNFWPAEDSSRIPYAVFTDPELYARESKRLFAGPHWNYLCLDAEIRDPGQYVVSYIGERQVVVQRTEDGDVVAFLNSCAHRGAQLVRRMRGTATSHTCAYHQWCFSDRGDLLGVPQQRGVKGQGGMPKDFDKSKHGLRRIRVESYKGLVFGTFSDETPPLYDYLGPKIRPEIDRIFDRPVKVLGYYRQVIPANWKLYLENVKDPYHAGLLHLFHVTFGIYRPTMSGRVTMDESKGHSVLRTADIDEEQADVNSTYAGIDKYRTDYSLRDPSLFDVKPDYDDKVTNMIMTIFPNLMLGQVANTFQTRHVRPKGLNEFELYWTYLGFEDDDAEATEGKLRQSNFVGPAGYISLEDGEAGRLVQSGVNRREPDNCSTVQMGGRGAIEDQDTLATEVAVRGFWKCYSEAMGLARAQEQA</sequence>
<proteinExistence type="predicted"/>
<evidence type="ECO:0000256" key="5">
    <source>
        <dbReference type="ARBA" id="ARBA00023004"/>
    </source>
</evidence>
<protein>
    <submittedName>
        <fullName evidence="8">Anthranilate 1,2-dioxygenase large subunit</fullName>
    </submittedName>
</protein>
<organism evidence="8 9">
    <name type="scientific">Parasphingopyxis lamellibrachiae</name>
    <dbReference type="NCBI Taxonomy" id="680125"/>
    <lineage>
        <taxon>Bacteria</taxon>
        <taxon>Pseudomonadati</taxon>
        <taxon>Pseudomonadota</taxon>
        <taxon>Alphaproteobacteria</taxon>
        <taxon>Sphingomonadales</taxon>
        <taxon>Sphingomonadaceae</taxon>
        <taxon>Parasphingopyxis</taxon>
    </lineage>
</organism>
<dbReference type="InterPro" id="IPR017941">
    <property type="entry name" value="Rieske_2Fe-2S"/>
</dbReference>
<dbReference type="PRINTS" id="PR00090">
    <property type="entry name" value="RNGDIOXGNASE"/>
</dbReference>
<dbReference type="EMBL" id="QRDP01000005">
    <property type="protein sequence ID" value="RED13359.1"/>
    <property type="molecule type" value="Genomic_DNA"/>
</dbReference>
<keyword evidence="5" id="KW-0408">Iron</keyword>
<dbReference type="Gene3D" id="2.102.10.10">
    <property type="entry name" value="Rieske [2Fe-2S] iron-sulphur domain"/>
    <property type="match status" value="1"/>
</dbReference>
<dbReference type="InterPro" id="IPR036922">
    <property type="entry name" value="Rieske_2Fe-2S_sf"/>
</dbReference>
<evidence type="ECO:0000256" key="4">
    <source>
        <dbReference type="ARBA" id="ARBA00023002"/>
    </source>
</evidence>
<keyword evidence="3" id="KW-0479">Metal-binding</keyword>
<accession>A0A3D9F8R7</accession>
<evidence type="ECO:0000313" key="9">
    <source>
        <dbReference type="Proteomes" id="UP000256310"/>
    </source>
</evidence>
<evidence type="ECO:0000256" key="2">
    <source>
        <dbReference type="ARBA" id="ARBA00022714"/>
    </source>
</evidence>